<organism evidence="3 4">
    <name type="scientific">Orchesella dallaii</name>
    <dbReference type="NCBI Taxonomy" id="48710"/>
    <lineage>
        <taxon>Eukaryota</taxon>
        <taxon>Metazoa</taxon>
        <taxon>Ecdysozoa</taxon>
        <taxon>Arthropoda</taxon>
        <taxon>Hexapoda</taxon>
        <taxon>Collembola</taxon>
        <taxon>Entomobryomorpha</taxon>
        <taxon>Entomobryoidea</taxon>
        <taxon>Orchesellidae</taxon>
        <taxon>Orchesellinae</taxon>
        <taxon>Orchesella</taxon>
    </lineage>
</organism>
<proteinExistence type="predicted"/>
<comment type="caution">
    <text evidence="3">The sequence shown here is derived from an EMBL/GenBank/DDBJ whole genome shotgun (WGS) entry which is preliminary data.</text>
</comment>
<keyword evidence="4" id="KW-1185">Reference proteome</keyword>
<keyword evidence="2" id="KW-0472">Membrane</keyword>
<protein>
    <submittedName>
        <fullName evidence="3">Uncharacterized protein</fullName>
    </submittedName>
</protein>
<name>A0ABP1Q3T1_9HEXA</name>
<evidence type="ECO:0000313" key="3">
    <source>
        <dbReference type="EMBL" id="CAL8088118.1"/>
    </source>
</evidence>
<evidence type="ECO:0000256" key="1">
    <source>
        <dbReference type="SAM" id="MobiDB-lite"/>
    </source>
</evidence>
<gene>
    <name evidence="3" type="ORF">ODALV1_LOCUS6953</name>
</gene>
<reference evidence="3 4" key="1">
    <citation type="submission" date="2024-08" db="EMBL/GenBank/DDBJ databases">
        <authorList>
            <person name="Cucini C."/>
            <person name="Frati F."/>
        </authorList>
    </citation>
    <scope>NUCLEOTIDE SEQUENCE [LARGE SCALE GENOMIC DNA]</scope>
</reference>
<keyword evidence="2" id="KW-1133">Transmembrane helix</keyword>
<evidence type="ECO:0000313" key="4">
    <source>
        <dbReference type="Proteomes" id="UP001642540"/>
    </source>
</evidence>
<feature type="transmembrane region" description="Helical" evidence="2">
    <location>
        <begin position="47"/>
        <end position="70"/>
    </location>
</feature>
<sequence length="102" mass="10806">MENVESNSEGVPLVSSQTVGLSSAGQSQYSMDVSGRRKSGARRNKKSAFDISLTTAVGLLLVFAMIAITVTSLCLQRYSANTYIDIIVPTNGTSTNTTILSL</sequence>
<feature type="compositionally biased region" description="Polar residues" evidence="1">
    <location>
        <begin position="1"/>
        <end position="31"/>
    </location>
</feature>
<dbReference type="EMBL" id="CAXLJM020000022">
    <property type="protein sequence ID" value="CAL8088118.1"/>
    <property type="molecule type" value="Genomic_DNA"/>
</dbReference>
<accession>A0ABP1Q3T1</accession>
<dbReference type="Proteomes" id="UP001642540">
    <property type="component" value="Unassembled WGS sequence"/>
</dbReference>
<keyword evidence="2" id="KW-0812">Transmembrane</keyword>
<evidence type="ECO:0000256" key="2">
    <source>
        <dbReference type="SAM" id="Phobius"/>
    </source>
</evidence>
<feature type="region of interest" description="Disordered" evidence="1">
    <location>
        <begin position="1"/>
        <end position="44"/>
    </location>
</feature>